<dbReference type="STRING" id="52560.SAMN04488082_10355"/>
<reference evidence="7" key="1">
    <citation type="submission" date="2016-10" db="EMBL/GenBank/DDBJ databases">
        <authorList>
            <person name="Varghese N."/>
            <person name="Submissions S."/>
        </authorList>
    </citation>
    <scope>NUCLEOTIDE SEQUENCE [LARGE SCALE GENOMIC DNA]</scope>
    <source>
        <strain evidence="7">DSM 5918</strain>
    </source>
</reference>
<dbReference type="InterPro" id="IPR019734">
    <property type="entry name" value="TPR_rpt"/>
</dbReference>
<name>A0A1I3R6D6_9BACT</name>
<keyword evidence="7" id="KW-1185">Reference proteome</keyword>
<dbReference type="EC" id="3.5.1.28" evidence="2"/>
<dbReference type="AlphaFoldDB" id="A0A1I3R6D6"/>
<feature type="domain" description="MurNAc-LAA" evidence="5">
    <location>
        <begin position="487"/>
        <end position="637"/>
    </location>
</feature>
<gene>
    <name evidence="6" type="ORF">SAMN04488082_10355</name>
</gene>
<dbReference type="Gene3D" id="1.25.40.10">
    <property type="entry name" value="Tetratricopeptide repeat domain"/>
    <property type="match status" value="1"/>
</dbReference>
<dbReference type="InterPro" id="IPR050695">
    <property type="entry name" value="N-acetylmuramoyl_amidase_3"/>
</dbReference>
<feature type="region of interest" description="Disordered" evidence="4">
    <location>
        <begin position="167"/>
        <end position="199"/>
    </location>
</feature>
<dbReference type="EMBL" id="FORX01000003">
    <property type="protein sequence ID" value="SFJ42163.1"/>
    <property type="molecule type" value="Genomic_DNA"/>
</dbReference>
<dbReference type="GO" id="GO:0009253">
    <property type="term" value="P:peptidoglycan catabolic process"/>
    <property type="evidence" value="ECO:0007669"/>
    <property type="project" value="InterPro"/>
</dbReference>
<evidence type="ECO:0000256" key="3">
    <source>
        <dbReference type="ARBA" id="ARBA00022801"/>
    </source>
</evidence>
<evidence type="ECO:0000259" key="5">
    <source>
        <dbReference type="SMART" id="SM00646"/>
    </source>
</evidence>
<accession>A0A1I3R6D6</accession>
<dbReference type="RefSeq" id="WP_143075534.1">
    <property type="nucleotide sequence ID" value="NZ_FORX01000003.1"/>
</dbReference>
<dbReference type="InterPro" id="IPR002508">
    <property type="entry name" value="MurNAc-LAA_cat"/>
</dbReference>
<dbReference type="PROSITE" id="PS51257">
    <property type="entry name" value="PROKAR_LIPOPROTEIN"/>
    <property type="match status" value="1"/>
</dbReference>
<sequence length="654" mass="71259">MSLRKPLEIVFALVLVLGFACVALASAKSEYTRGVSAFNSLLANEKRAGLRAEWEAVMKPFLRSLGADPKSEYAPRSMFFLGRCYEELARRSFSRTDRLKALEAYDRMLAVYKTHGWADDALFRMGLVWLEQFKDSARAARVLQAVIDDYPKGDKVSEARELLARIQGGGPARPEAAVQAKPEQTKPEQPKSAGTKPAEIPKQAAVPAAKLKDGLTLLGIRHWSSPDYTRVVMDITQDAHYERALVEKAKNGNKQLQITLQQAGIAADVMPVRSIEDGILSKIQVAPDPAGGALITFDLMAMDHYRVFTLPEPYRVVIDIYGAAGGTAQKSQAVAAASDAEVDHVQAALAELQAKQAQPATPKKDATIKQTGKIPATKSTAAKSKPPVQTAAKGTTPPAAKTPEIKVSSTQKKYTGSLVEQLGLKVRTIMIDAGHGGKDPGAVANGLHEKKLNLRMAKILGEMLKEQGFEVHYTRTGDTFIPLEERTAMANAKNADLFISIHCNAHKDKTVNGLEVYYLNLATDAQAVRVAARENGVSAKKISDMQFILSDLMLNSKINESRQMAALVEEETLRIMRPKYSLSSHGSKGAFFYVLTGARMPSILVELGYLTNAKEAGRLNTDAYLKTMAQGLTRGVLAYKKKLERFALNSSGKS</sequence>
<dbReference type="SUPFAM" id="SSF53187">
    <property type="entry name" value="Zn-dependent exopeptidases"/>
    <property type="match status" value="1"/>
</dbReference>
<dbReference type="InterPro" id="IPR011990">
    <property type="entry name" value="TPR-like_helical_dom_sf"/>
</dbReference>
<dbReference type="Gene3D" id="2.60.40.3500">
    <property type="match status" value="1"/>
</dbReference>
<dbReference type="PANTHER" id="PTHR30404">
    <property type="entry name" value="N-ACETYLMURAMOYL-L-ALANINE AMIDASE"/>
    <property type="match status" value="1"/>
</dbReference>
<evidence type="ECO:0000313" key="6">
    <source>
        <dbReference type="EMBL" id="SFJ42163.1"/>
    </source>
</evidence>
<protein>
    <recommendedName>
        <fullName evidence="2">N-acetylmuramoyl-L-alanine amidase</fullName>
        <ecNumber evidence="2">3.5.1.28</ecNumber>
    </recommendedName>
</protein>
<dbReference type="Pfam" id="PF01520">
    <property type="entry name" value="Amidase_3"/>
    <property type="match status" value="1"/>
</dbReference>
<keyword evidence="3" id="KW-0378">Hydrolase</keyword>
<dbReference type="Pfam" id="PF13174">
    <property type="entry name" value="TPR_6"/>
    <property type="match status" value="1"/>
</dbReference>
<organism evidence="6 7">
    <name type="scientific">Desulfomicrobium apsheronum</name>
    <dbReference type="NCBI Taxonomy" id="52560"/>
    <lineage>
        <taxon>Bacteria</taxon>
        <taxon>Pseudomonadati</taxon>
        <taxon>Thermodesulfobacteriota</taxon>
        <taxon>Desulfovibrionia</taxon>
        <taxon>Desulfovibrionales</taxon>
        <taxon>Desulfomicrobiaceae</taxon>
        <taxon>Desulfomicrobium</taxon>
    </lineage>
</organism>
<dbReference type="OrthoDB" id="9806267at2"/>
<dbReference type="GO" id="GO:0030288">
    <property type="term" value="C:outer membrane-bounded periplasmic space"/>
    <property type="evidence" value="ECO:0007669"/>
    <property type="project" value="TreeGrafter"/>
</dbReference>
<evidence type="ECO:0000313" key="7">
    <source>
        <dbReference type="Proteomes" id="UP000198635"/>
    </source>
</evidence>
<evidence type="ECO:0000256" key="4">
    <source>
        <dbReference type="SAM" id="MobiDB-lite"/>
    </source>
</evidence>
<evidence type="ECO:0000256" key="2">
    <source>
        <dbReference type="ARBA" id="ARBA00011901"/>
    </source>
</evidence>
<dbReference type="PANTHER" id="PTHR30404:SF0">
    <property type="entry name" value="N-ACETYLMURAMOYL-L-ALANINE AMIDASE AMIC"/>
    <property type="match status" value="1"/>
</dbReference>
<proteinExistence type="predicted"/>
<dbReference type="Gene3D" id="3.40.630.40">
    <property type="entry name" value="Zn-dependent exopeptidases"/>
    <property type="match status" value="1"/>
</dbReference>
<dbReference type="GO" id="GO:0008745">
    <property type="term" value="F:N-acetylmuramoyl-L-alanine amidase activity"/>
    <property type="evidence" value="ECO:0007669"/>
    <property type="project" value="UniProtKB-EC"/>
</dbReference>
<evidence type="ECO:0000256" key="1">
    <source>
        <dbReference type="ARBA" id="ARBA00001561"/>
    </source>
</evidence>
<dbReference type="CDD" id="cd02696">
    <property type="entry name" value="MurNAc-LAA"/>
    <property type="match status" value="1"/>
</dbReference>
<comment type="catalytic activity">
    <reaction evidence="1">
        <text>Hydrolyzes the link between N-acetylmuramoyl residues and L-amino acid residues in certain cell-wall glycopeptides.</text>
        <dbReference type="EC" id="3.5.1.28"/>
    </reaction>
</comment>
<dbReference type="FunFam" id="3.40.630.40:FF:000005">
    <property type="entry name" value="N-acetylmuramoyl-L-alanine amidase (AmiA)"/>
    <property type="match status" value="1"/>
</dbReference>
<dbReference type="SMART" id="SM00646">
    <property type="entry name" value="Ami_3"/>
    <property type="match status" value="1"/>
</dbReference>
<feature type="compositionally biased region" description="Low complexity" evidence="4">
    <location>
        <begin position="390"/>
        <end position="402"/>
    </location>
</feature>
<feature type="region of interest" description="Disordered" evidence="4">
    <location>
        <begin position="354"/>
        <end position="408"/>
    </location>
</feature>
<dbReference type="Proteomes" id="UP000198635">
    <property type="component" value="Unassembled WGS sequence"/>
</dbReference>